<dbReference type="PANTHER" id="PTHR11092">
    <property type="entry name" value="SUGAR NUCLEOTIDE EPIMERASE RELATED"/>
    <property type="match status" value="1"/>
</dbReference>
<accession>A0ABY5L410</accession>
<dbReference type="EMBL" id="CP101988">
    <property type="protein sequence ID" value="UUI76539.1"/>
    <property type="molecule type" value="Genomic_DNA"/>
</dbReference>
<feature type="domain" description="NAD-dependent epimerase/dehydratase" evidence="2">
    <location>
        <begin position="3"/>
        <end position="217"/>
    </location>
</feature>
<dbReference type="Pfam" id="PF08338">
    <property type="entry name" value="DUF1731"/>
    <property type="match status" value="1"/>
</dbReference>
<evidence type="ECO:0000313" key="5">
    <source>
        <dbReference type="Proteomes" id="UP001316189"/>
    </source>
</evidence>
<comment type="similarity">
    <text evidence="1">Belongs to the NAD(P)-dependent epimerase/dehydratase family. SDR39U1 subfamily.</text>
</comment>
<evidence type="ECO:0000256" key="1">
    <source>
        <dbReference type="ARBA" id="ARBA00009353"/>
    </source>
</evidence>
<evidence type="ECO:0000259" key="2">
    <source>
        <dbReference type="Pfam" id="PF01370"/>
    </source>
</evidence>
<feature type="domain" description="DUF1731" evidence="3">
    <location>
        <begin position="247"/>
        <end position="290"/>
    </location>
</feature>
<name>A0ABY5L410_9CELL</name>
<evidence type="ECO:0000313" key="4">
    <source>
        <dbReference type="EMBL" id="UUI76539.1"/>
    </source>
</evidence>
<dbReference type="Proteomes" id="UP001316189">
    <property type="component" value="Chromosome"/>
</dbReference>
<dbReference type="Pfam" id="PF01370">
    <property type="entry name" value="Epimerase"/>
    <property type="match status" value="1"/>
</dbReference>
<reference evidence="4 5" key="1">
    <citation type="submission" date="2022-07" db="EMBL/GenBank/DDBJ databases">
        <title>Novel species in genus cellulomonas.</title>
        <authorList>
            <person name="Ye L."/>
        </authorList>
    </citation>
    <scope>NUCLEOTIDE SEQUENCE [LARGE SCALE GENOMIC DNA]</scope>
    <source>
        <strain evidence="5">zg-Y338</strain>
    </source>
</reference>
<protein>
    <submittedName>
        <fullName evidence="4">TIGR01777 family oxidoreductase</fullName>
    </submittedName>
</protein>
<dbReference type="NCBIfam" id="TIGR01777">
    <property type="entry name" value="yfcH"/>
    <property type="match status" value="1"/>
</dbReference>
<dbReference type="SUPFAM" id="SSF51735">
    <property type="entry name" value="NAD(P)-binding Rossmann-fold domains"/>
    <property type="match status" value="1"/>
</dbReference>
<dbReference type="InterPro" id="IPR013549">
    <property type="entry name" value="DUF1731"/>
</dbReference>
<dbReference type="Gene3D" id="3.40.50.720">
    <property type="entry name" value="NAD(P)-binding Rossmann-like Domain"/>
    <property type="match status" value="1"/>
</dbReference>
<proteinExistence type="inferred from homology"/>
<sequence length="296" mass="30969">MDIVIAGSHGLIGTALTTGLRDRGHRVRRLVRRDAQGPDELRWDPRAGTLDPRGLRGVDAVVNLAGASIGDWPLTAARKREIVASRTRSTTLLSEAVAALDAPPAVLLQASGIGAYGDRGDTLIDESEPLGHTFFAGVVRQWEASTAAAEAAGVRVAHLRTGIVLSPEGGALGRLLPLLRLGLGGPLGTGRQYWSWITLPDEVAAIIHLLDAPVRGPVNLVASATTNADLTRAIAVRMGRPAVLRPPAWALRLVLGDLSQEVLGSVRATPAKLAASGFVPRHPDVEAAARYVTGAG</sequence>
<keyword evidence="5" id="KW-1185">Reference proteome</keyword>
<gene>
    <name evidence="4" type="ORF">NP064_06535</name>
</gene>
<dbReference type="InterPro" id="IPR010099">
    <property type="entry name" value="SDR39U1"/>
</dbReference>
<dbReference type="InterPro" id="IPR001509">
    <property type="entry name" value="Epimerase_deHydtase"/>
</dbReference>
<dbReference type="RefSeq" id="WP_227568821.1">
    <property type="nucleotide sequence ID" value="NZ_CP101988.1"/>
</dbReference>
<organism evidence="4 5">
    <name type="scientific">Cellulomonas chengniuliangii</name>
    <dbReference type="NCBI Taxonomy" id="2968084"/>
    <lineage>
        <taxon>Bacteria</taxon>
        <taxon>Bacillati</taxon>
        <taxon>Actinomycetota</taxon>
        <taxon>Actinomycetes</taxon>
        <taxon>Micrococcales</taxon>
        <taxon>Cellulomonadaceae</taxon>
        <taxon>Cellulomonas</taxon>
    </lineage>
</organism>
<evidence type="ECO:0000259" key="3">
    <source>
        <dbReference type="Pfam" id="PF08338"/>
    </source>
</evidence>
<dbReference type="InterPro" id="IPR036291">
    <property type="entry name" value="NAD(P)-bd_dom_sf"/>
</dbReference>
<dbReference type="PANTHER" id="PTHR11092:SF0">
    <property type="entry name" value="EPIMERASE FAMILY PROTEIN SDR39U1"/>
    <property type="match status" value="1"/>
</dbReference>